<dbReference type="InterPro" id="IPR012341">
    <property type="entry name" value="6hp_glycosidase-like_sf"/>
</dbReference>
<feature type="domain" description="Alpha-L-rhamnosidase C-terminal" evidence="2">
    <location>
        <begin position="487"/>
        <end position="544"/>
    </location>
</feature>
<evidence type="ECO:0000259" key="1">
    <source>
        <dbReference type="Pfam" id="PF17389"/>
    </source>
</evidence>
<dbReference type="PANTHER" id="PTHR34987:SF6">
    <property type="entry name" value="ALPHA-L-RHAMNOSIDASE SIX-HAIRPIN GLYCOSIDASE DOMAIN-CONTAINING PROTEIN"/>
    <property type="match status" value="1"/>
</dbReference>
<keyword evidence="4" id="KW-1185">Reference proteome</keyword>
<evidence type="ECO:0000259" key="2">
    <source>
        <dbReference type="Pfam" id="PF17390"/>
    </source>
</evidence>
<protein>
    <submittedName>
        <fullName evidence="3">Alpha-L-rhamnosidase</fullName>
    </submittedName>
</protein>
<proteinExistence type="predicted"/>
<dbReference type="Gene3D" id="2.60.420.10">
    <property type="entry name" value="Maltose phosphorylase, domain 3"/>
    <property type="match status" value="1"/>
</dbReference>
<dbReference type="EMBL" id="JADCKB010000005">
    <property type="protein sequence ID" value="MBE5039570.1"/>
    <property type="molecule type" value="Genomic_DNA"/>
</dbReference>
<dbReference type="Gene3D" id="1.50.10.10">
    <property type="match status" value="1"/>
</dbReference>
<accession>A0A9D5LZP8</accession>
<evidence type="ECO:0000313" key="4">
    <source>
        <dbReference type="Proteomes" id="UP000806542"/>
    </source>
</evidence>
<evidence type="ECO:0000313" key="3">
    <source>
        <dbReference type="EMBL" id="MBE5039570.1"/>
    </source>
</evidence>
<comment type="caution">
    <text evidence="3">The sequence shown here is derived from an EMBL/GenBank/DDBJ whole genome shotgun (WGS) entry which is preliminary data.</text>
</comment>
<gene>
    <name evidence="3" type="ORF">INF28_03710</name>
</gene>
<dbReference type="Pfam" id="PF17390">
    <property type="entry name" value="Bac_rhamnosid_C"/>
    <property type="match status" value="1"/>
</dbReference>
<dbReference type="AlphaFoldDB" id="A0A9D5LZP8"/>
<dbReference type="Proteomes" id="UP000806542">
    <property type="component" value="Unassembled WGS sequence"/>
</dbReference>
<dbReference type="InterPro" id="IPR035396">
    <property type="entry name" value="Bac_rhamnosid6H"/>
</dbReference>
<dbReference type="PANTHER" id="PTHR34987">
    <property type="entry name" value="C, PUTATIVE (AFU_ORTHOLOGUE AFUA_3G02880)-RELATED"/>
    <property type="match status" value="1"/>
</dbReference>
<organism evidence="3 4">
    <name type="scientific">Ructibacterium gallinarum</name>
    <dbReference type="NCBI Taxonomy" id="2779355"/>
    <lineage>
        <taxon>Bacteria</taxon>
        <taxon>Bacillati</taxon>
        <taxon>Bacillota</taxon>
        <taxon>Clostridia</taxon>
        <taxon>Eubacteriales</taxon>
        <taxon>Oscillospiraceae</taxon>
        <taxon>Ructibacterium</taxon>
    </lineage>
</organism>
<dbReference type="GO" id="GO:0005975">
    <property type="term" value="P:carbohydrate metabolic process"/>
    <property type="evidence" value="ECO:0007669"/>
    <property type="project" value="InterPro"/>
</dbReference>
<name>A0A9D5LZP8_9FIRM</name>
<feature type="domain" description="Alpha-L-rhamnosidase six-hairpin glycosidase" evidence="1">
    <location>
        <begin position="161"/>
        <end position="302"/>
    </location>
</feature>
<reference evidence="3" key="1">
    <citation type="submission" date="2020-10" db="EMBL/GenBank/DDBJ databases">
        <title>ChiBAC.</title>
        <authorList>
            <person name="Zenner C."/>
            <person name="Hitch T.C.A."/>
            <person name="Clavel T."/>
        </authorList>
    </citation>
    <scope>NUCLEOTIDE SEQUENCE</scope>
    <source>
        <strain evidence="3">DSM 107454</strain>
    </source>
</reference>
<sequence>MMSKGSGIDKRQREYIDPVKIIYKTEDVENAEILLGNAPVQPVFANMSYCLMKKGSSVILDFGRELNGSVRLITHYIEGRSKTAALRIRFGESVSESMAELGEKNAGNNHTARDIMFIAAAMGAAEYGETGFRFIKIDVINDVTVQFQKIHAVYIHDTAQMVGSFACDDPLLNRVWQTGAYTVHLNMQNYIFDGIKRDRLVWIGDMHPEVSTICSVYGEHESVYQSLDFVRDGTPADQWMNNIPTYSMWWLIIQYDWYMQNGNLEYLNEQRQYITDLINNAAKWIAAYKITRDFDRFVDWSSHLTECADAGVMAIFILGFQAAKNIFKLYSDEAMALKCEYTIASLTNRTYPYAKNKQIAALASLSGIADSEKVYDEILSKDLLHGLSTFLGYYTLLAMGKAGKHKDALSIIRGYWGGMLKMGATSFWEDFDLAWTKNAFRIDELPVEGKDDIHGDFGKFCYTQFRHSLCHGWASGPTPFLSHCIMGVKILESGCKKVKITPQMCDLKWLKGAYPTPYGSIEIEHCCDKKGKIFSKIKAPDEVEVLW</sequence>
<dbReference type="Pfam" id="PF17389">
    <property type="entry name" value="Bac_rhamnosid6H"/>
    <property type="match status" value="1"/>
</dbReference>
<dbReference type="RefSeq" id="WP_226392129.1">
    <property type="nucleotide sequence ID" value="NZ_JADCKB010000005.1"/>
</dbReference>
<dbReference type="InterPro" id="IPR008928">
    <property type="entry name" value="6-hairpin_glycosidase_sf"/>
</dbReference>
<dbReference type="SUPFAM" id="SSF48208">
    <property type="entry name" value="Six-hairpin glycosidases"/>
    <property type="match status" value="1"/>
</dbReference>
<dbReference type="InterPro" id="IPR035398">
    <property type="entry name" value="Bac_rhamnosid_C"/>
</dbReference>